<feature type="signal peptide" evidence="2">
    <location>
        <begin position="1"/>
        <end position="20"/>
    </location>
</feature>
<protein>
    <submittedName>
        <fullName evidence="3">Uncharacterized protein</fullName>
    </submittedName>
</protein>
<keyword evidence="4" id="KW-1185">Reference proteome</keyword>
<evidence type="ECO:0000256" key="1">
    <source>
        <dbReference type="SAM" id="Phobius"/>
    </source>
</evidence>
<organism evidence="3 4">
    <name type="scientific">Mya arenaria</name>
    <name type="common">Soft-shell clam</name>
    <dbReference type="NCBI Taxonomy" id="6604"/>
    <lineage>
        <taxon>Eukaryota</taxon>
        <taxon>Metazoa</taxon>
        <taxon>Spiralia</taxon>
        <taxon>Lophotrochozoa</taxon>
        <taxon>Mollusca</taxon>
        <taxon>Bivalvia</taxon>
        <taxon>Autobranchia</taxon>
        <taxon>Heteroconchia</taxon>
        <taxon>Euheterodonta</taxon>
        <taxon>Imparidentia</taxon>
        <taxon>Neoheterodontei</taxon>
        <taxon>Myida</taxon>
        <taxon>Myoidea</taxon>
        <taxon>Myidae</taxon>
        <taxon>Mya</taxon>
    </lineage>
</organism>
<keyword evidence="2" id="KW-0732">Signal</keyword>
<keyword evidence="1" id="KW-0812">Transmembrane</keyword>
<evidence type="ECO:0000313" key="4">
    <source>
        <dbReference type="Proteomes" id="UP001164746"/>
    </source>
</evidence>
<dbReference type="EMBL" id="CP111014">
    <property type="protein sequence ID" value="WAQ99072.1"/>
    <property type="molecule type" value="Genomic_DNA"/>
</dbReference>
<name>A0ABY7DMZ9_MYAAR</name>
<sequence>MSCLSWCCLWLCFCLHNMLGLLCKQGHDLLFLNSCLLITMSCLWWVLFMIVFLFSYFAVLVVLPFNYGLNI</sequence>
<evidence type="ECO:0000313" key="3">
    <source>
        <dbReference type="EMBL" id="WAQ99072.1"/>
    </source>
</evidence>
<feature type="chain" id="PRO_5045779693" evidence="2">
    <location>
        <begin position="21"/>
        <end position="71"/>
    </location>
</feature>
<dbReference type="Proteomes" id="UP001164746">
    <property type="component" value="Chromosome 3"/>
</dbReference>
<keyword evidence="1" id="KW-1133">Transmembrane helix</keyword>
<reference evidence="3" key="1">
    <citation type="submission" date="2022-11" db="EMBL/GenBank/DDBJ databases">
        <title>Centuries of genome instability and evolution in soft-shell clam transmissible cancer (bioRxiv).</title>
        <authorList>
            <person name="Hart S.F.M."/>
            <person name="Yonemitsu M.A."/>
            <person name="Giersch R.M."/>
            <person name="Beal B.F."/>
            <person name="Arriagada G."/>
            <person name="Davis B.W."/>
            <person name="Ostrander E.A."/>
            <person name="Goff S.P."/>
            <person name="Metzger M.J."/>
        </authorList>
    </citation>
    <scope>NUCLEOTIDE SEQUENCE</scope>
    <source>
        <strain evidence="3">MELC-2E11</strain>
        <tissue evidence="3">Siphon/mantle</tissue>
    </source>
</reference>
<proteinExistence type="predicted"/>
<accession>A0ABY7DMZ9</accession>
<keyword evidence="1" id="KW-0472">Membrane</keyword>
<feature type="transmembrane region" description="Helical" evidence="1">
    <location>
        <begin position="44"/>
        <end position="65"/>
    </location>
</feature>
<gene>
    <name evidence="3" type="ORF">MAR_023445</name>
</gene>
<evidence type="ECO:0000256" key="2">
    <source>
        <dbReference type="SAM" id="SignalP"/>
    </source>
</evidence>